<name>A0A426ZA54_ENSVE</name>
<dbReference type="EMBL" id="AMZH03007614">
    <property type="protein sequence ID" value="RRT60877.1"/>
    <property type="molecule type" value="Genomic_DNA"/>
</dbReference>
<accession>A0A426ZA54</accession>
<protein>
    <submittedName>
        <fullName evidence="1">Uncharacterized protein</fullName>
    </submittedName>
</protein>
<proteinExistence type="predicted"/>
<reference evidence="1 2" key="1">
    <citation type="journal article" date="2014" name="Agronomy (Basel)">
        <title>A Draft Genome Sequence for Ensete ventricosum, the Drought-Tolerant Tree Against Hunger.</title>
        <authorList>
            <person name="Harrison J."/>
            <person name="Moore K.A."/>
            <person name="Paszkiewicz K."/>
            <person name="Jones T."/>
            <person name="Grant M."/>
            <person name="Ambacheew D."/>
            <person name="Muzemil S."/>
            <person name="Studholme D.J."/>
        </authorList>
    </citation>
    <scope>NUCLEOTIDE SEQUENCE [LARGE SCALE GENOMIC DNA]</scope>
</reference>
<gene>
    <name evidence="1" type="ORF">B296_00026052</name>
</gene>
<comment type="caution">
    <text evidence="1">The sequence shown here is derived from an EMBL/GenBank/DDBJ whole genome shotgun (WGS) entry which is preliminary data.</text>
</comment>
<sequence>VLPQAQLASTFVDVVSYQRPNWQSLGNAIVCEEPQQQRMFAVMINQPLLRGRN</sequence>
<dbReference type="AlphaFoldDB" id="A0A426ZA54"/>
<organism evidence="1 2">
    <name type="scientific">Ensete ventricosum</name>
    <name type="common">Abyssinian banana</name>
    <name type="synonym">Musa ensete</name>
    <dbReference type="NCBI Taxonomy" id="4639"/>
    <lineage>
        <taxon>Eukaryota</taxon>
        <taxon>Viridiplantae</taxon>
        <taxon>Streptophyta</taxon>
        <taxon>Embryophyta</taxon>
        <taxon>Tracheophyta</taxon>
        <taxon>Spermatophyta</taxon>
        <taxon>Magnoliopsida</taxon>
        <taxon>Liliopsida</taxon>
        <taxon>Zingiberales</taxon>
        <taxon>Musaceae</taxon>
        <taxon>Ensete</taxon>
    </lineage>
</organism>
<dbReference type="Proteomes" id="UP000287651">
    <property type="component" value="Unassembled WGS sequence"/>
</dbReference>
<feature type="non-terminal residue" evidence="1">
    <location>
        <position position="1"/>
    </location>
</feature>
<evidence type="ECO:0000313" key="1">
    <source>
        <dbReference type="EMBL" id="RRT60877.1"/>
    </source>
</evidence>
<evidence type="ECO:0000313" key="2">
    <source>
        <dbReference type="Proteomes" id="UP000287651"/>
    </source>
</evidence>